<dbReference type="EMBL" id="OX451739">
    <property type="protein sequence ID" value="CAI8608368.1"/>
    <property type="molecule type" value="Genomic_DNA"/>
</dbReference>
<dbReference type="AlphaFoldDB" id="A0AAV1AGX0"/>
<organism evidence="3 4">
    <name type="scientific">Vicia faba</name>
    <name type="common">Broad bean</name>
    <name type="synonym">Faba vulgaris</name>
    <dbReference type="NCBI Taxonomy" id="3906"/>
    <lineage>
        <taxon>Eukaryota</taxon>
        <taxon>Viridiplantae</taxon>
        <taxon>Streptophyta</taxon>
        <taxon>Embryophyta</taxon>
        <taxon>Tracheophyta</taxon>
        <taxon>Spermatophyta</taxon>
        <taxon>Magnoliopsida</taxon>
        <taxon>eudicotyledons</taxon>
        <taxon>Gunneridae</taxon>
        <taxon>Pentapetalae</taxon>
        <taxon>rosids</taxon>
        <taxon>fabids</taxon>
        <taxon>Fabales</taxon>
        <taxon>Fabaceae</taxon>
        <taxon>Papilionoideae</taxon>
        <taxon>50 kb inversion clade</taxon>
        <taxon>NPAAA clade</taxon>
        <taxon>Hologalegina</taxon>
        <taxon>IRL clade</taxon>
        <taxon>Fabeae</taxon>
        <taxon>Vicia</taxon>
    </lineage>
</organism>
<reference evidence="3 4" key="1">
    <citation type="submission" date="2023-01" db="EMBL/GenBank/DDBJ databases">
        <authorList>
            <person name="Kreplak J."/>
        </authorList>
    </citation>
    <scope>NUCLEOTIDE SEQUENCE [LARGE SCALE GENOMIC DNA]</scope>
</reference>
<accession>A0AAV1AGX0</accession>
<keyword evidence="4" id="KW-1185">Reference proteome</keyword>
<name>A0AAV1AGX0_VICFA</name>
<feature type="domain" description="FBD" evidence="2">
    <location>
        <begin position="37"/>
        <end position="109"/>
    </location>
</feature>
<sequence length="114" mass="12977">MFGGVFLHVLQVLIIQCSKEEPLPFGSWEPKLTTVPKCLKSHLTYIHIEGYQGFEDELAFAEYILHNGQILDTMLISFDTSMDLTNKYCSFKRLTDIPRGSVTCQLKFDSNVSP</sequence>
<gene>
    <name evidence="3" type="ORF">VFH_IV080840</name>
</gene>
<evidence type="ECO:0000256" key="1">
    <source>
        <dbReference type="SAM" id="SignalP"/>
    </source>
</evidence>
<dbReference type="InterPro" id="IPR006566">
    <property type="entry name" value="FBD"/>
</dbReference>
<feature type="signal peptide" evidence="1">
    <location>
        <begin position="1"/>
        <end position="22"/>
    </location>
</feature>
<evidence type="ECO:0000313" key="4">
    <source>
        <dbReference type="Proteomes" id="UP001157006"/>
    </source>
</evidence>
<evidence type="ECO:0000313" key="3">
    <source>
        <dbReference type="EMBL" id="CAI8608368.1"/>
    </source>
</evidence>
<dbReference type="Pfam" id="PF08387">
    <property type="entry name" value="FBD"/>
    <property type="match status" value="1"/>
</dbReference>
<dbReference type="SMART" id="SM00579">
    <property type="entry name" value="FBD"/>
    <property type="match status" value="1"/>
</dbReference>
<proteinExistence type="predicted"/>
<feature type="chain" id="PRO_5043718170" description="FBD domain-containing protein" evidence="1">
    <location>
        <begin position="23"/>
        <end position="114"/>
    </location>
</feature>
<protein>
    <recommendedName>
        <fullName evidence="2">FBD domain-containing protein</fullName>
    </recommendedName>
</protein>
<keyword evidence="1" id="KW-0732">Signal</keyword>
<dbReference type="Proteomes" id="UP001157006">
    <property type="component" value="Chromosome 4"/>
</dbReference>
<evidence type="ECO:0000259" key="2">
    <source>
        <dbReference type="SMART" id="SM00579"/>
    </source>
</evidence>